<sequence>MESGKEELKVEKTFNFPLSTFNSIITIFVAYYVKGMRETKQQFEYIISLCRDLFSKKLHDYGPAWRIMRPVSVTDQILIKVNRIRSIETKGVSMIDEDIRSEFIAIVNYGIIALIQLELGYAETADINNEKALTLYDKHSRQALELMLAKNHDYGEAWRSMRISSYTDLILMKIYRTKQIENLKGDTLVSEGVDANYMDMINYSIFGLIKLEFEE</sequence>
<organism evidence="3">
    <name type="scientific">termite gut metagenome</name>
    <dbReference type="NCBI Taxonomy" id="433724"/>
    <lineage>
        <taxon>unclassified sequences</taxon>
        <taxon>metagenomes</taxon>
        <taxon>organismal metagenomes</taxon>
    </lineage>
</organism>
<evidence type="ECO:0000259" key="2">
    <source>
        <dbReference type="Pfam" id="PF07659"/>
    </source>
</evidence>
<keyword evidence="1" id="KW-0472">Membrane</keyword>
<dbReference type="AlphaFoldDB" id="A0A5J4RC08"/>
<comment type="caution">
    <text evidence="3">The sequence shown here is derived from an EMBL/GenBank/DDBJ whole genome shotgun (WGS) entry which is preliminary data.</text>
</comment>
<proteinExistence type="predicted"/>
<keyword evidence="1" id="KW-1133">Transmembrane helix</keyword>
<protein>
    <recommendedName>
        <fullName evidence="2">Nucleotide modification associated domain-containing protein</fullName>
    </recommendedName>
</protein>
<accession>A0A5J4RC08</accession>
<feature type="domain" description="Nucleotide modification associated" evidence="2">
    <location>
        <begin position="150"/>
        <end position="211"/>
    </location>
</feature>
<dbReference type="Pfam" id="PF07659">
    <property type="entry name" value="DUF1599"/>
    <property type="match status" value="2"/>
</dbReference>
<keyword evidence="1" id="KW-0812">Transmembrane</keyword>
<reference evidence="3" key="1">
    <citation type="submission" date="2019-03" db="EMBL/GenBank/DDBJ databases">
        <title>Single cell metagenomics reveals metabolic interactions within the superorganism composed of flagellate Streblomastix strix and complex community of Bacteroidetes bacteria on its surface.</title>
        <authorList>
            <person name="Treitli S.C."/>
            <person name="Kolisko M."/>
            <person name="Husnik F."/>
            <person name="Keeling P."/>
            <person name="Hampl V."/>
        </authorList>
    </citation>
    <scope>NUCLEOTIDE SEQUENCE</scope>
    <source>
        <strain evidence="3">STM</strain>
    </source>
</reference>
<dbReference type="EMBL" id="SNRY01001438">
    <property type="protein sequence ID" value="KAA6330934.1"/>
    <property type="molecule type" value="Genomic_DNA"/>
</dbReference>
<name>A0A5J4RC08_9ZZZZ</name>
<evidence type="ECO:0000256" key="1">
    <source>
        <dbReference type="SAM" id="Phobius"/>
    </source>
</evidence>
<evidence type="ECO:0000313" key="3">
    <source>
        <dbReference type="EMBL" id="KAA6330934.1"/>
    </source>
</evidence>
<dbReference type="InterPro" id="IPR011630">
    <property type="entry name" value="DUF1599"/>
</dbReference>
<feature type="domain" description="Nucleotide modification associated" evidence="2">
    <location>
        <begin position="57"/>
        <end position="117"/>
    </location>
</feature>
<gene>
    <name evidence="3" type="ORF">EZS27_020414</name>
</gene>
<feature type="transmembrane region" description="Helical" evidence="1">
    <location>
        <begin position="14"/>
        <end position="33"/>
    </location>
</feature>